<dbReference type="EMBL" id="UZAG01019686">
    <property type="protein sequence ID" value="VDO44548.1"/>
    <property type="molecule type" value="Genomic_DNA"/>
</dbReference>
<name>A0A0R3R4U1_9BILA</name>
<keyword evidence="1" id="KW-0812">Transmembrane</keyword>
<reference evidence="2 3" key="2">
    <citation type="submission" date="2018-11" db="EMBL/GenBank/DDBJ databases">
        <authorList>
            <consortium name="Pathogen Informatics"/>
        </authorList>
    </citation>
    <scope>NUCLEOTIDE SEQUENCE [LARGE SCALE GENOMIC DNA]</scope>
</reference>
<protein>
    <submittedName>
        <fullName evidence="4">Seipin</fullName>
    </submittedName>
</protein>
<dbReference type="PANTHER" id="PTHR34929">
    <property type="entry name" value="ZGC:153157"/>
    <property type="match status" value="1"/>
</dbReference>
<keyword evidence="1" id="KW-1133">Transmembrane helix</keyword>
<keyword evidence="3" id="KW-1185">Reference proteome</keyword>
<dbReference type="Proteomes" id="UP000280834">
    <property type="component" value="Unassembled WGS sequence"/>
</dbReference>
<keyword evidence="1" id="KW-0472">Membrane</keyword>
<sequence>MSNNSLTTTTRLRIKEPVYTSDKRAKFTQRESKKWIRFCTVIGYIFFVSLPATSLSIYYVWVWDPDYISRVRGTSYFIICDVNLKVKIKFQFPPDKNRTLKVDYAVKPMSSSVRQGSRSRYKLDLLRESNTSSRISKNLIRASVYPSFTKTTERYLEQRSHKMESSNTAGFFDFHTNIFMNFFKVVEMMYICV</sequence>
<accession>A0A0R3R4U1</accession>
<dbReference type="WBParaSite" id="BTMF_0001503101-mRNA-1">
    <property type="protein sequence ID" value="BTMF_0001503101-mRNA-1"/>
    <property type="gene ID" value="BTMF_0001503101"/>
</dbReference>
<proteinExistence type="predicted"/>
<reference evidence="4" key="1">
    <citation type="submission" date="2017-02" db="UniProtKB">
        <authorList>
            <consortium name="WormBaseParasite"/>
        </authorList>
    </citation>
    <scope>IDENTIFICATION</scope>
</reference>
<dbReference type="InterPro" id="IPR029162">
    <property type="entry name" value="InaF-motif"/>
</dbReference>
<dbReference type="PANTHER" id="PTHR34929:SF1">
    <property type="entry name" value="INAF MOTIF CONTAINING 2"/>
    <property type="match status" value="1"/>
</dbReference>
<dbReference type="Pfam" id="PF15018">
    <property type="entry name" value="InaF-motif"/>
    <property type="match status" value="1"/>
</dbReference>
<evidence type="ECO:0000313" key="4">
    <source>
        <dbReference type="WBParaSite" id="BTMF_0001503101-mRNA-1"/>
    </source>
</evidence>
<organism evidence="4">
    <name type="scientific">Brugia timori</name>
    <dbReference type="NCBI Taxonomy" id="42155"/>
    <lineage>
        <taxon>Eukaryota</taxon>
        <taxon>Metazoa</taxon>
        <taxon>Ecdysozoa</taxon>
        <taxon>Nematoda</taxon>
        <taxon>Chromadorea</taxon>
        <taxon>Rhabditida</taxon>
        <taxon>Spirurina</taxon>
        <taxon>Spiruromorpha</taxon>
        <taxon>Filarioidea</taxon>
        <taxon>Onchocercidae</taxon>
        <taxon>Brugia</taxon>
    </lineage>
</organism>
<feature type="transmembrane region" description="Helical" evidence="1">
    <location>
        <begin position="35"/>
        <end position="61"/>
    </location>
</feature>
<dbReference type="AlphaFoldDB" id="A0A0R3R4U1"/>
<gene>
    <name evidence="2" type="ORF">BTMF_LOCUS13027</name>
</gene>
<evidence type="ECO:0000313" key="2">
    <source>
        <dbReference type="EMBL" id="VDO44548.1"/>
    </source>
</evidence>
<evidence type="ECO:0000313" key="3">
    <source>
        <dbReference type="Proteomes" id="UP000280834"/>
    </source>
</evidence>
<evidence type="ECO:0000256" key="1">
    <source>
        <dbReference type="SAM" id="Phobius"/>
    </source>
</evidence>